<name>A0A6J5SUN5_9CAUD</name>
<sequence>MVNYETCNCGKKAIWLYAPSTDSTENPFHCDDCVPRGCSCNSYHTDPNAYHPPLENPELPKGIENKDWHWKNEEKTEWCRLDDEGREYPCCEFLYEEDGYEIEEK</sequence>
<evidence type="ECO:0000313" key="1">
    <source>
        <dbReference type="EMBL" id="CAB4219009.1"/>
    </source>
</evidence>
<gene>
    <name evidence="1" type="ORF">UFOVP1604_92</name>
</gene>
<dbReference type="EMBL" id="LR797474">
    <property type="protein sequence ID" value="CAB4219009.1"/>
    <property type="molecule type" value="Genomic_DNA"/>
</dbReference>
<proteinExistence type="predicted"/>
<protein>
    <submittedName>
        <fullName evidence="1">Uncharacterized protein</fullName>
    </submittedName>
</protein>
<reference evidence="1" key="1">
    <citation type="submission" date="2020-05" db="EMBL/GenBank/DDBJ databases">
        <authorList>
            <person name="Chiriac C."/>
            <person name="Salcher M."/>
            <person name="Ghai R."/>
            <person name="Kavagutti S V."/>
        </authorList>
    </citation>
    <scope>NUCLEOTIDE SEQUENCE</scope>
</reference>
<organism evidence="1">
    <name type="scientific">uncultured Caudovirales phage</name>
    <dbReference type="NCBI Taxonomy" id="2100421"/>
    <lineage>
        <taxon>Viruses</taxon>
        <taxon>Duplodnaviria</taxon>
        <taxon>Heunggongvirae</taxon>
        <taxon>Uroviricota</taxon>
        <taxon>Caudoviricetes</taxon>
        <taxon>Peduoviridae</taxon>
        <taxon>Maltschvirus</taxon>
        <taxon>Maltschvirus maltsch</taxon>
    </lineage>
</organism>
<accession>A0A6J5SUN5</accession>